<evidence type="ECO:0000313" key="15">
    <source>
        <dbReference type="EMBL" id="KZS44228.1"/>
    </source>
</evidence>
<accession>A0A163F9E9</accession>
<dbReference type="InterPro" id="IPR000620">
    <property type="entry name" value="EamA_dom"/>
</dbReference>
<dbReference type="InterPro" id="IPR037185">
    <property type="entry name" value="EmrE-like"/>
</dbReference>
<evidence type="ECO:0000256" key="8">
    <source>
        <dbReference type="ARBA" id="ARBA00022692"/>
    </source>
</evidence>
<dbReference type="Proteomes" id="UP000076796">
    <property type="component" value="Unassembled WGS sequence"/>
</dbReference>
<keyword evidence="8 13" id="KW-0812">Transmembrane</keyword>
<keyword evidence="6" id="KW-0997">Cell inner membrane</keyword>
<feature type="transmembrane region" description="Helical" evidence="13">
    <location>
        <begin position="210"/>
        <end position="231"/>
    </location>
</feature>
<evidence type="ECO:0000256" key="2">
    <source>
        <dbReference type="ARBA" id="ARBA00007362"/>
    </source>
</evidence>
<evidence type="ECO:0000256" key="3">
    <source>
        <dbReference type="ARBA" id="ARBA00022448"/>
    </source>
</evidence>
<dbReference type="GO" id="GO:0005886">
    <property type="term" value="C:plasma membrane"/>
    <property type="evidence" value="ECO:0007669"/>
    <property type="project" value="UniProtKB-SubCell"/>
</dbReference>
<feature type="transmembrane region" description="Helical" evidence="13">
    <location>
        <begin position="6"/>
        <end position="22"/>
    </location>
</feature>
<dbReference type="AlphaFoldDB" id="A0A163F9E9"/>
<dbReference type="GeneID" id="97554183"/>
<proteinExistence type="inferred from homology"/>
<comment type="caution">
    <text evidence="15">The sequence shown here is derived from an EMBL/GenBank/DDBJ whole genome shotgun (WGS) entry which is preliminary data.</text>
</comment>
<dbReference type="InterPro" id="IPR000390">
    <property type="entry name" value="Small_drug/metabolite_transptr"/>
</dbReference>
<feature type="transmembrane region" description="Helical" evidence="13">
    <location>
        <begin position="266"/>
        <end position="284"/>
    </location>
</feature>
<feature type="transmembrane region" description="Helical" evidence="13">
    <location>
        <begin position="148"/>
        <end position="167"/>
    </location>
</feature>
<feature type="transmembrane region" description="Helical" evidence="13">
    <location>
        <begin position="59"/>
        <end position="79"/>
    </location>
</feature>
<evidence type="ECO:0000256" key="6">
    <source>
        <dbReference type="ARBA" id="ARBA00022519"/>
    </source>
</evidence>
<evidence type="ECO:0000256" key="4">
    <source>
        <dbReference type="ARBA" id="ARBA00022475"/>
    </source>
</evidence>
<keyword evidence="12 13" id="KW-0472">Membrane</keyword>
<dbReference type="Pfam" id="PF00892">
    <property type="entry name" value="EamA"/>
    <property type="match status" value="2"/>
</dbReference>
<sequence>MTTLALLLVIASGFTHSIWNLFAKRSINKDVFLWLINIPCFILLTPVVVDWFMNHTIPLRGYILILLSILLQSGYFLLLSKAYQHGEISQVYPIMRGTGALLVPLLSVMIYNEELSVYGWAGLGLIIFGLIRIGGFKLNRALLKDSQYVKGLMFAFGVGLCITGYTLTDKLILEYISPLALLGLCNIGYMLVLTAPALRSKKIREEWRSNAVALVVGSILSPGSYLLFLYAMNLGPLSHLSPIREIGTVFGTLLGILILKEQQGRLRIVMSIAITAGIIMIGTLG</sequence>
<dbReference type="OrthoDB" id="157232at2"/>
<keyword evidence="4" id="KW-1003">Cell membrane</keyword>
<dbReference type="RefSeq" id="WP_006211940.1">
    <property type="nucleotide sequence ID" value="NZ_CP147845.1"/>
</dbReference>
<keyword evidence="10 13" id="KW-1133">Transmembrane helix</keyword>
<feature type="transmembrane region" description="Helical" evidence="13">
    <location>
        <begin position="91"/>
        <end position="111"/>
    </location>
</feature>
<evidence type="ECO:0000256" key="11">
    <source>
        <dbReference type="ARBA" id="ARBA00023098"/>
    </source>
</evidence>
<keyword evidence="5" id="KW-0444">Lipid biosynthesis</keyword>
<evidence type="ECO:0000256" key="7">
    <source>
        <dbReference type="ARBA" id="ARBA00022556"/>
    </source>
</evidence>
<feature type="domain" description="EamA" evidence="14">
    <location>
        <begin position="150"/>
        <end position="282"/>
    </location>
</feature>
<feature type="transmembrane region" description="Helical" evidence="13">
    <location>
        <begin position="179"/>
        <end position="198"/>
    </location>
</feature>
<protein>
    <submittedName>
        <fullName evidence="15">LuxR family transcriptional regulator</fullName>
    </submittedName>
</protein>
<dbReference type="GO" id="GO:0009103">
    <property type="term" value="P:lipopolysaccharide biosynthetic process"/>
    <property type="evidence" value="ECO:0007669"/>
    <property type="project" value="UniProtKB-KW"/>
</dbReference>
<gene>
    <name evidence="15" type="ORF">AWU65_29640</name>
</gene>
<dbReference type="PANTHER" id="PTHR30561">
    <property type="entry name" value="SMR FAMILY PROTON-DEPENDENT DRUG EFFLUX TRANSPORTER SUGE"/>
    <property type="match status" value="1"/>
</dbReference>
<dbReference type="GO" id="GO:0022857">
    <property type="term" value="F:transmembrane transporter activity"/>
    <property type="evidence" value="ECO:0007669"/>
    <property type="project" value="InterPro"/>
</dbReference>
<reference evidence="15" key="1">
    <citation type="journal article" date="2016" name="Genome Announc.">
        <title>Draft genomes of two strains of Paenibacillus glucanolyticus with capability to degrade lignocellulose.</title>
        <authorList>
            <person name="Mathews S.L."/>
            <person name="Pawlak J."/>
            <person name="Grunden A.M."/>
        </authorList>
    </citation>
    <scope>NUCLEOTIDE SEQUENCE [LARGE SCALE GENOMIC DNA]</scope>
    <source>
        <strain evidence="15">SLM1</strain>
    </source>
</reference>
<name>A0A163F9E9_9BACL</name>
<feature type="transmembrane region" description="Helical" evidence="13">
    <location>
        <begin position="31"/>
        <end position="53"/>
    </location>
</feature>
<evidence type="ECO:0000256" key="5">
    <source>
        <dbReference type="ARBA" id="ARBA00022516"/>
    </source>
</evidence>
<feature type="transmembrane region" description="Helical" evidence="13">
    <location>
        <begin position="117"/>
        <end position="136"/>
    </location>
</feature>
<comment type="similarity">
    <text evidence="2">Belongs to the EamA transporter family.</text>
</comment>
<evidence type="ECO:0000313" key="16">
    <source>
        <dbReference type="Proteomes" id="UP000076796"/>
    </source>
</evidence>
<evidence type="ECO:0000256" key="1">
    <source>
        <dbReference type="ARBA" id="ARBA00004651"/>
    </source>
</evidence>
<dbReference type="SUPFAM" id="SSF103481">
    <property type="entry name" value="Multidrug resistance efflux transporter EmrE"/>
    <property type="match status" value="2"/>
</dbReference>
<comment type="subcellular location">
    <subcellularLocation>
        <location evidence="1">Cell membrane</location>
        <topology evidence="1">Multi-pass membrane protein</topology>
    </subcellularLocation>
</comment>
<keyword evidence="16" id="KW-1185">Reference proteome</keyword>
<dbReference type="Gene3D" id="1.10.3730.20">
    <property type="match status" value="2"/>
</dbReference>
<organism evidence="15 16">
    <name type="scientific">Paenibacillus glucanolyticus</name>
    <dbReference type="NCBI Taxonomy" id="59843"/>
    <lineage>
        <taxon>Bacteria</taxon>
        <taxon>Bacillati</taxon>
        <taxon>Bacillota</taxon>
        <taxon>Bacilli</taxon>
        <taxon>Bacillales</taxon>
        <taxon>Paenibacillaceae</taxon>
        <taxon>Paenibacillus</taxon>
    </lineage>
</organism>
<keyword evidence="3" id="KW-0813">Transport</keyword>
<feature type="transmembrane region" description="Helical" evidence="13">
    <location>
        <begin position="243"/>
        <end position="259"/>
    </location>
</feature>
<evidence type="ECO:0000256" key="9">
    <source>
        <dbReference type="ARBA" id="ARBA00022985"/>
    </source>
</evidence>
<evidence type="ECO:0000256" key="12">
    <source>
        <dbReference type="ARBA" id="ARBA00023136"/>
    </source>
</evidence>
<dbReference type="STRING" id="59843.A3958_01905"/>
<dbReference type="EMBL" id="LWMH01000002">
    <property type="protein sequence ID" value="KZS44228.1"/>
    <property type="molecule type" value="Genomic_DNA"/>
</dbReference>
<evidence type="ECO:0000256" key="13">
    <source>
        <dbReference type="SAM" id="Phobius"/>
    </source>
</evidence>
<keyword evidence="11" id="KW-0443">Lipid metabolism</keyword>
<feature type="domain" description="EamA" evidence="14">
    <location>
        <begin position="4"/>
        <end position="131"/>
    </location>
</feature>
<dbReference type="PANTHER" id="PTHR30561:SF1">
    <property type="entry name" value="MULTIDRUG TRANSPORTER EMRE"/>
    <property type="match status" value="1"/>
</dbReference>
<keyword evidence="9" id="KW-0448">Lipopolysaccharide biosynthesis</keyword>
<evidence type="ECO:0000256" key="10">
    <source>
        <dbReference type="ARBA" id="ARBA00022989"/>
    </source>
</evidence>
<evidence type="ECO:0000259" key="14">
    <source>
        <dbReference type="Pfam" id="PF00892"/>
    </source>
</evidence>
<keyword evidence="7" id="KW-0441">Lipid A biosynthesis</keyword>